<dbReference type="GO" id="GO:0016787">
    <property type="term" value="F:hydrolase activity"/>
    <property type="evidence" value="ECO:0007669"/>
    <property type="project" value="UniProtKB-KW"/>
</dbReference>
<dbReference type="RefSeq" id="WP_380816881.1">
    <property type="nucleotide sequence ID" value="NZ_JBHRXP010000007.1"/>
</dbReference>
<feature type="chain" id="PRO_5047224441" evidence="1">
    <location>
        <begin position="22"/>
        <end position="423"/>
    </location>
</feature>
<evidence type="ECO:0000313" key="2">
    <source>
        <dbReference type="EMBL" id="MFC3580852.1"/>
    </source>
</evidence>
<reference evidence="3" key="1">
    <citation type="journal article" date="2019" name="Int. J. Syst. Evol. Microbiol.">
        <title>The Global Catalogue of Microorganisms (GCM) 10K type strain sequencing project: providing services to taxonomists for standard genome sequencing and annotation.</title>
        <authorList>
            <consortium name="The Broad Institute Genomics Platform"/>
            <consortium name="The Broad Institute Genome Sequencing Center for Infectious Disease"/>
            <person name="Wu L."/>
            <person name="Ma J."/>
        </authorList>
    </citation>
    <scope>NUCLEOTIDE SEQUENCE [LARGE SCALE GENOMIC DNA]</scope>
    <source>
        <strain evidence="3">KCTC 42739</strain>
    </source>
</reference>
<name>A0ABV7SX39_9SPHN</name>
<dbReference type="EMBL" id="JBHRXP010000007">
    <property type="protein sequence ID" value="MFC3580852.1"/>
    <property type="molecule type" value="Genomic_DNA"/>
</dbReference>
<dbReference type="SUPFAM" id="SSF53474">
    <property type="entry name" value="alpha/beta-Hydrolases"/>
    <property type="match status" value="1"/>
</dbReference>
<keyword evidence="2" id="KW-0378">Hydrolase</keyword>
<keyword evidence="1" id="KW-0732">Signal</keyword>
<dbReference type="InterPro" id="IPR029058">
    <property type="entry name" value="AB_hydrolase_fold"/>
</dbReference>
<protein>
    <submittedName>
        <fullName evidence="2">Alpha/beta hydrolase</fullName>
    </submittedName>
</protein>
<proteinExistence type="predicted"/>
<evidence type="ECO:0000313" key="3">
    <source>
        <dbReference type="Proteomes" id="UP001595713"/>
    </source>
</evidence>
<sequence length="423" mass="45062">MRALTTMIALAALSAGTWSFAQQTSPSSAVRSLPGGARWAAALPPKWHGTLLLYSRGYSPAAGVPDVAPKPLQQLLLDAGYALAGSDYGAGGWSLEEAVPAQRATIAAFARVYGKPTRVIAWGSSMGGLVTTALAEQPHPAVDGALPMCASIGGAVGMMNMALDGAYAFRTLVAPDAGIRLVGIDDDRVNSKRVADAVAIAMRTPQGRARTVLAGVLGGIPGWTSADKPQPASGDYELQADEIGRSFAMGVFLPRQDQERRTGGIFSWNTNVEYRAQLARSGRRPIVAALYRKAGLDLDADLARLALGERVAAEPRAVEYMMQHYTPNARPTVPLLAVQMIGDGLTSPSMQRGYVEAARGRDVRSAYVRGAGHCTFMPEVTLAAIRYLEARLSQRRWGKAPAIFVRYTPPPMLRPCVRGKTCN</sequence>
<accession>A0ABV7SX39</accession>
<feature type="signal peptide" evidence="1">
    <location>
        <begin position="1"/>
        <end position="21"/>
    </location>
</feature>
<dbReference type="Gene3D" id="3.40.50.1820">
    <property type="entry name" value="alpha/beta hydrolase"/>
    <property type="match status" value="1"/>
</dbReference>
<dbReference type="Proteomes" id="UP001595713">
    <property type="component" value="Unassembled WGS sequence"/>
</dbReference>
<keyword evidence="3" id="KW-1185">Reference proteome</keyword>
<organism evidence="2 3">
    <name type="scientific">Sphingomonas hylomeconis</name>
    <dbReference type="NCBI Taxonomy" id="1395958"/>
    <lineage>
        <taxon>Bacteria</taxon>
        <taxon>Pseudomonadati</taxon>
        <taxon>Pseudomonadota</taxon>
        <taxon>Alphaproteobacteria</taxon>
        <taxon>Sphingomonadales</taxon>
        <taxon>Sphingomonadaceae</taxon>
        <taxon>Sphingomonas</taxon>
    </lineage>
</organism>
<gene>
    <name evidence="2" type="ORF">ACFONA_11820</name>
</gene>
<comment type="caution">
    <text evidence="2">The sequence shown here is derived from an EMBL/GenBank/DDBJ whole genome shotgun (WGS) entry which is preliminary data.</text>
</comment>
<evidence type="ECO:0000256" key="1">
    <source>
        <dbReference type="SAM" id="SignalP"/>
    </source>
</evidence>